<organism evidence="3 4">
    <name type="scientific">Rhynchospora breviuscula</name>
    <dbReference type="NCBI Taxonomy" id="2022672"/>
    <lineage>
        <taxon>Eukaryota</taxon>
        <taxon>Viridiplantae</taxon>
        <taxon>Streptophyta</taxon>
        <taxon>Embryophyta</taxon>
        <taxon>Tracheophyta</taxon>
        <taxon>Spermatophyta</taxon>
        <taxon>Magnoliopsida</taxon>
        <taxon>Liliopsida</taxon>
        <taxon>Poales</taxon>
        <taxon>Cyperaceae</taxon>
        <taxon>Cyperoideae</taxon>
        <taxon>Rhynchosporeae</taxon>
        <taxon>Rhynchospora</taxon>
    </lineage>
</organism>
<sequence length="171" mass="19248">MFNEYVKANADGSGQNQDRLSMRKKTGASKSTASITTNTRAALKDYIKKKKNSEAPKSELDDYLATDLDEASVDEEFDILTWWKMKVPKYPILSRLARDILAVPISTVASEYVFSTSGWVLSPSRSSISDDSIEALLCAQDWLRASITENSEHFGEPLWIIDEDCGYDYEE</sequence>
<dbReference type="EMBL" id="JAMQYH010000003">
    <property type="protein sequence ID" value="KAJ1692993.1"/>
    <property type="molecule type" value="Genomic_DNA"/>
</dbReference>
<dbReference type="PANTHER" id="PTHR23272:SF161">
    <property type="entry name" value="ZINC FINGER BED DOMAIN-CONTAINING PROTEIN RICESLEEPER 1-LIKE"/>
    <property type="match status" value="1"/>
</dbReference>
<evidence type="ECO:0000313" key="3">
    <source>
        <dbReference type="EMBL" id="KAJ1692993.1"/>
    </source>
</evidence>
<reference evidence="3" key="1">
    <citation type="journal article" date="2022" name="Cell">
        <title>Repeat-based holocentromeres influence genome architecture and karyotype evolution.</title>
        <authorList>
            <person name="Hofstatter P.G."/>
            <person name="Thangavel G."/>
            <person name="Lux T."/>
            <person name="Neumann P."/>
            <person name="Vondrak T."/>
            <person name="Novak P."/>
            <person name="Zhang M."/>
            <person name="Costa L."/>
            <person name="Castellani M."/>
            <person name="Scott A."/>
            <person name="Toegelov H."/>
            <person name="Fuchs J."/>
            <person name="Mata-Sucre Y."/>
            <person name="Dias Y."/>
            <person name="Vanzela A.L.L."/>
            <person name="Huettel B."/>
            <person name="Almeida C.C.S."/>
            <person name="Simkova H."/>
            <person name="Souza G."/>
            <person name="Pedrosa-Harand A."/>
            <person name="Macas J."/>
            <person name="Mayer K.F.X."/>
            <person name="Houben A."/>
            <person name="Marques A."/>
        </authorList>
    </citation>
    <scope>NUCLEOTIDE SEQUENCE</scope>
    <source>
        <strain evidence="3">RhyBre1mFocal</strain>
    </source>
</reference>
<proteinExistence type="predicted"/>
<name>A0A9Q0CFI6_9POAL</name>
<evidence type="ECO:0000259" key="2">
    <source>
        <dbReference type="Pfam" id="PF05699"/>
    </source>
</evidence>
<evidence type="ECO:0000313" key="4">
    <source>
        <dbReference type="Proteomes" id="UP001151287"/>
    </source>
</evidence>
<gene>
    <name evidence="3" type="ORF">LUZ63_009691</name>
</gene>
<dbReference type="Proteomes" id="UP001151287">
    <property type="component" value="Unassembled WGS sequence"/>
</dbReference>
<dbReference type="GO" id="GO:0046983">
    <property type="term" value="F:protein dimerization activity"/>
    <property type="evidence" value="ECO:0007669"/>
    <property type="project" value="InterPro"/>
</dbReference>
<dbReference type="InterPro" id="IPR012337">
    <property type="entry name" value="RNaseH-like_sf"/>
</dbReference>
<dbReference type="InterPro" id="IPR008906">
    <property type="entry name" value="HATC_C_dom"/>
</dbReference>
<protein>
    <recommendedName>
        <fullName evidence="2">HAT C-terminal dimerisation domain-containing protein</fullName>
    </recommendedName>
</protein>
<dbReference type="Pfam" id="PF05699">
    <property type="entry name" value="Dimer_Tnp_hAT"/>
    <property type="match status" value="1"/>
</dbReference>
<accession>A0A9Q0CFI6</accession>
<evidence type="ECO:0000256" key="1">
    <source>
        <dbReference type="SAM" id="MobiDB-lite"/>
    </source>
</evidence>
<feature type="domain" description="HAT C-terminal dimerisation" evidence="2">
    <location>
        <begin position="59"/>
        <end position="143"/>
    </location>
</feature>
<feature type="region of interest" description="Disordered" evidence="1">
    <location>
        <begin position="1"/>
        <end position="36"/>
    </location>
</feature>
<dbReference type="PANTHER" id="PTHR23272">
    <property type="entry name" value="BED FINGER-RELATED"/>
    <property type="match status" value="1"/>
</dbReference>
<dbReference type="AlphaFoldDB" id="A0A9Q0CFI6"/>
<dbReference type="SUPFAM" id="SSF53098">
    <property type="entry name" value="Ribonuclease H-like"/>
    <property type="match status" value="1"/>
</dbReference>
<keyword evidence="4" id="KW-1185">Reference proteome</keyword>
<comment type="caution">
    <text evidence="3">The sequence shown here is derived from an EMBL/GenBank/DDBJ whole genome shotgun (WGS) entry which is preliminary data.</text>
</comment>
<dbReference type="OrthoDB" id="677644at2759"/>